<dbReference type="GO" id="GO:0016740">
    <property type="term" value="F:transferase activity"/>
    <property type="evidence" value="ECO:0007669"/>
    <property type="project" value="UniProtKB-KW"/>
</dbReference>
<feature type="compositionally biased region" description="Low complexity" evidence="1">
    <location>
        <begin position="1"/>
        <end position="10"/>
    </location>
</feature>
<feature type="region of interest" description="Disordered" evidence="1">
    <location>
        <begin position="1"/>
        <end position="26"/>
    </location>
</feature>
<reference evidence="2 3" key="1">
    <citation type="submission" date="2018-11" db="EMBL/GenBank/DDBJ databases">
        <title>Sequencing the genomes of 1000 actinobacteria strains.</title>
        <authorList>
            <person name="Klenk H.-P."/>
        </authorList>
    </citation>
    <scope>NUCLEOTIDE SEQUENCE [LARGE SCALE GENOMIC DNA]</scope>
    <source>
        <strain evidence="2 3">DSM 10546</strain>
    </source>
</reference>
<dbReference type="InterPro" id="IPR014942">
    <property type="entry name" value="AbiEii"/>
</dbReference>
<comment type="caution">
    <text evidence="2">The sequence shown here is derived from an EMBL/GenBank/DDBJ whole genome shotgun (WGS) entry which is preliminary data.</text>
</comment>
<organism evidence="2 3">
    <name type="scientific">Luteococcus japonicus</name>
    <dbReference type="NCBI Taxonomy" id="33984"/>
    <lineage>
        <taxon>Bacteria</taxon>
        <taxon>Bacillati</taxon>
        <taxon>Actinomycetota</taxon>
        <taxon>Actinomycetes</taxon>
        <taxon>Propionibacteriales</taxon>
        <taxon>Propionibacteriaceae</taxon>
        <taxon>Luteococcus</taxon>
    </lineage>
</organism>
<evidence type="ECO:0000256" key="1">
    <source>
        <dbReference type="SAM" id="MobiDB-lite"/>
    </source>
</evidence>
<dbReference type="AlphaFoldDB" id="A0A3N1ZS85"/>
<proteinExistence type="predicted"/>
<sequence length="292" mass="32280">MTTPDNNTPPARRPPRARVTRQPVAPASYKLSNADARAQMEHYGVPRESIEHDFVISHVLAAIAPLRDQFVFYGGTALSRTILDGLRLSEDIDLLSIGPRPTVAKALDDAIRTRLARSFGKVTAEPSLTAAKRDTEACIYQIGDTQLRIQLIDGRNYIPLPHCTALVHQRYHALPDLELTTPTPAGFVVAKTMAWSDTTRNAPRDLYDLWALATAGHITAEAARTYRRIGPTGGYPKPWNLPTRTPSSDEWSTSLNHQCQPQVTPQEAHNVTLAAWHHAVTAAEQSPLQTEY</sequence>
<dbReference type="Proteomes" id="UP000275749">
    <property type="component" value="Unassembled WGS sequence"/>
</dbReference>
<dbReference type="Pfam" id="PF08843">
    <property type="entry name" value="AbiEii"/>
    <property type="match status" value="1"/>
</dbReference>
<accession>A0A3N1ZS85</accession>
<dbReference type="RefSeq" id="WP_123575002.1">
    <property type="nucleotide sequence ID" value="NZ_RKHG01000001.1"/>
</dbReference>
<keyword evidence="2" id="KW-0808">Transferase</keyword>
<evidence type="ECO:0000313" key="2">
    <source>
        <dbReference type="EMBL" id="ROR53598.1"/>
    </source>
</evidence>
<gene>
    <name evidence="2" type="ORF">EDD41_0759</name>
</gene>
<protein>
    <submittedName>
        <fullName evidence="2">Nucleotidyltransferase AbiEii toxin of type IV toxin-antitoxin system</fullName>
    </submittedName>
</protein>
<name>A0A3N1ZS85_9ACTN</name>
<dbReference type="Gene3D" id="3.10.450.620">
    <property type="entry name" value="JHP933, nucleotidyltransferase-like core domain"/>
    <property type="match status" value="1"/>
</dbReference>
<dbReference type="EMBL" id="RKHG01000001">
    <property type="protein sequence ID" value="ROR53598.1"/>
    <property type="molecule type" value="Genomic_DNA"/>
</dbReference>
<evidence type="ECO:0000313" key="3">
    <source>
        <dbReference type="Proteomes" id="UP000275749"/>
    </source>
</evidence>